<gene>
    <name evidence="1" type="ORF">LAZ67_3001255</name>
</gene>
<evidence type="ECO:0000313" key="1">
    <source>
        <dbReference type="EMBL" id="UYV64589.1"/>
    </source>
</evidence>
<dbReference type="Proteomes" id="UP001235939">
    <property type="component" value="Chromosome 03"/>
</dbReference>
<organism evidence="1 2">
    <name type="scientific">Cordylochernes scorpioides</name>
    <dbReference type="NCBI Taxonomy" id="51811"/>
    <lineage>
        <taxon>Eukaryota</taxon>
        <taxon>Metazoa</taxon>
        <taxon>Ecdysozoa</taxon>
        <taxon>Arthropoda</taxon>
        <taxon>Chelicerata</taxon>
        <taxon>Arachnida</taxon>
        <taxon>Pseudoscorpiones</taxon>
        <taxon>Cheliferoidea</taxon>
        <taxon>Chernetidae</taxon>
        <taxon>Cordylochernes</taxon>
    </lineage>
</organism>
<dbReference type="PANTHER" id="PTHR46060:SF1">
    <property type="entry name" value="MARINER MOS1 TRANSPOSASE-LIKE PROTEIN"/>
    <property type="match status" value="1"/>
</dbReference>
<dbReference type="InterPro" id="IPR052709">
    <property type="entry name" value="Transposase-MT_Hybrid"/>
</dbReference>
<proteinExistence type="predicted"/>
<accession>A0ABY6K6U3</accession>
<dbReference type="Gene3D" id="3.30.420.10">
    <property type="entry name" value="Ribonuclease H-like superfamily/Ribonuclease H"/>
    <property type="match status" value="1"/>
</dbReference>
<dbReference type="EMBL" id="CP092865">
    <property type="protein sequence ID" value="UYV64589.1"/>
    <property type="molecule type" value="Genomic_DNA"/>
</dbReference>
<sequence length="161" mass="18166">MSTAGKPKSPDSDKTKRYDRQLRLWGDHGQALLENAHVCLINATATGTEVLKNLILPAGCVKIREKRPGLRKEKKNIFHQGNGPAHKSVLSVRKLRDLRYHLLGHPPYSPDFAHSDFHLFPDLKKLVSGERFTPNEEVERAVDEYFNSLPDSFPGRNSDIG</sequence>
<keyword evidence="2" id="KW-1185">Reference proteome</keyword>
<reference evidence="1 2" key="1">
    <citation type="submission" date="2022-01" db="EMBL/GenBank/DDBJ databases">
        <title>A chromosomal length assembly of Cordylochernes scorpioides.</title>
        <authorList>
            <person name="Zeh D."/>
            <person name="Zeh J."/>
        </authorList>
    </citation>
    <scope>NUCLEOTIDE SEQUENCE [LARGE SCALE GENOMIC DNA]</scope>
    <source>
        <strain evidence="1">IN4F17</strain>
        <tissue evidence="1">Whole Body</tissue>
    </source>
</reference>
<evidence type="ECO:0000313" key="2">
    <source>
        <dbReference type="Proteomes" id="UP001235939"/>
    </source>
</evidence>
<dbReference type="InterPro" id="IPR036397">
    <property type="entry name" value="RNaseH_sf"/>
</dbReference>
<protein>
    <submittedName>
        <fullName evidence="1">NAE1</fullName>
    </submittedName>
</protein>
<dbReference type="SUPFAM" id="SSF69572">
    <property type="entry name" value="Activating enzymes of the ubiquitin-like proteins"/>
    <property type="match status" value="1"/>
</dbReference>
<dbReference type="PANTHER" id="PTHR46060">
    <property type="entry name" value="MARINER MOS1 TRANSPOSASE-LIKE PROTEIN"/>
    <property type="match status" value="1"/>
</dbReference>
<name>A0ABY6K6U3_9ARAC</name>
<dbReference type="InterPro" id="IPR035985">
    <property type="entry name" value="Ubiquitin-activating_enz"/>
</dbReference>